<evidence type="ECO:0000313" key="2">
    <source>
        <dbReference type="EMBL" id="KAK8492980.1"/>
    </source>
</evidence>
<accession>A0ABR2AJF6</accession>
<dbReference type="Proteomes" id="UP001472677">
    <property type="component" value="Unassembled WGS sequence"/>
</dbReference>
<evidence type="ECO:0000313" key="3">
    <source>
        <dbReference type="Proteomes" id="UP001472677"/>
    </source>
</evidence>
<name>A0ABR2AJF6_9ROSI</name>
<feature type="compositionally biased region" description="Basic and acidic residues" evidence="1">
    <location>
        <begin position="46"/>
        <end position="57"/>
    </location>
</feature>
<protein>
    <submittedName>
        <fullName evidence="2">Uncharacterized protein</fullName>
    </submittedName>
</protein>
<keyword evidence="3" id="KW-1185">Reference proteome</keyword>
<proteinExistence type="predicted"/>
<reference evidence="2 3" key="1">
    <citation type="journal article" date="2024" name="G3 (Bethesda)">
        <title>Genome assembly of Hibiscus sabdariffa L. provides insights into metabolisms of medicinal natural products.</title>
        <authorList>
            <person name="Kim T."/>
        </authorList>
    </citation>
    <scope>NUCLEOTIDE SEQUENCE [LARGE SCALE GENOMIC DNA]</scope>
    <source>
        <strain evidence="2">TK-2024</strain>
        <tissue evidence="2">Old leaves</tissue>
    </source>
</reference>
<comment type="caution">
    <text evidence="2">The sequence shown here is derived from an EMBL/GenBank/DDBJ whole genome shotgun (WGS) entry which is preliminary data.</text>
</comment>
<evidence type="ECO:0000256" key="1">
    <source>
        <dbReference type="SAM" id="MobiDB-lite"/>
    </source>
</evidence>
<dbReference type="EMBL" id="JBBPBM010000662">
    <property type="protein sequence ID" value="KAK8492980.1"/>
    <property type="molecule type" value="Genomic_DNA"/>
</dbReference>
<feature type="region of interest" description="Disordered" evidence="1">
    <location>
        <begin position="29"/>
        <end position="78"/>
    </location>
</feature>
<organism evidence="2 3">
    <name type="scientific">Hibiscus sabdariffa</name>
    <name type="common">roselle</name>
    <dbReference type="NCBI Taxonomy" id="183260"/>
    <lineage>
        <taxon>Eukaryota</taxon>
        <taxon>Viridiplantae</taxon>
        <taxon>Streptophyta</taxon>
        <taxon>Embryophyta</taxon>
        <taxon>Tracheophyta</taxon>
        <taxon>Spermatophyta</taxon>
        <taxon>Magnoliopsida</taxon>
        <taxon>eudicotyledons</taxon>
        <taxon>Gunneridae</taxon>
        <taxon>Pentapetalae</taxon>
        <taxon>rosids</taxon>
        <taxon>malvids</taxon>
        <taxon>Malvales</taxon>
        <taxon>Malvaceae</taxon>
        <taxon>Malvoideae</taxon>
        <taxon>Hibiscus</taxon>
    </lineage>
</organism>
<gene>
    <name evidence="2" type="ORF">V6N12_067613</name>
</gene>
<sequence>MHPMVAIKEIMAGATTQIEKDKVASGNNYKIDRKEWKPRGLPTKTNEARRRWQKMNDDGANSNEMERKGFKGSQTDLT</sequence>